<dbReference type="GO" id="GO:0003677">
    <property type="term" value="F:DNA binding"/>
    <property type="evidence" value="ECO:0007669"/>
    <property type="project" value="UniProtKB-KW"/>
</dbReference>
<dbReference type="EMBL" id="BAAAPK010000001">
    <property type="protein sequence ID" value="GAA1679376.1"/>
    <property type="molecule type" value="Genomic_DNA"/>
</dbReference>
<dbReference type="Proteomes" id="UP001500596">
    <property type="component" value="Unassembled WGS sequence"/>
</dbReference>
<dbReference type="CDD" id="cd01574">
    <property type="entry name" value="PBP1_LacI"/>
    <property type="match status" value="1"/>
</dbReference>
<dbReference type="CDD" id="cd01392">
    <property type="entry name" value="HTH_LacI"/>
    <property type="match status" value="1"/>
</dbReference>
<comment type="caution">
    <text evidence="6">The sequence shown here is derived from an EMBL/GenBank/DDBJ whole genome shotgun (WGS) entry which is preliminary data.</text>
</comment>
<dbReference type="SUPFAM" id="SSF47413">
    <property type="entry name" value="lambda repressor-like DNA-binding domains"/>
    <property type="match status" value="1"/>
</dbReference>
<evidence type="ECO:0000256" key="2">
    <source>
        <dbReference type="ARBA" id="ARBA00023125"/>
    </source>
</evidence>
<evidence type="ECO:0000313" key="7">
    <source>
        <dbReference type="Proteomes" id="UP001500596"/>
    </source>
</evidence>
<evidence type="ECO:0000259" key="5">
    <source>
        <dbReference type="PROSITE" id="PS50932"/>
    </source>
</evidence>
<dbReference type="Pfam" id="PF00356">
    <property type="entry name" value="LacI"/>
    <property type="match status" value="1"/>
</dbReference>
<dbReference type="PROSITE" id="PS00356">
    <property type="entry name" value="HTH_LACI_1"/>
    <property type="match status" value="1"/>
</dbReference>
<dbReference type="Gene3D" id="3.40.50.2300">
    <property type="match status" value="2"/>
</dbReference>
<keyword evidence="2 6" id="KW-0238">DNA-binding</keyword>
<keyword evidence="7" id="KW-1185">Reference proteome</keyword>
<dbReference type="SUPFAM" id="SSF53822">
    <property type="entry name" value="Periplasmic binding protein-like I"/>
    <property type="match status" value="1"/>
</dbReference>
<dbReference type="InterPro" id="IPR028082">
    <property type="entry name" value="Peripla_BP_I"/>
</dbReference>
<protein>
    <submittedName>
        <fullName evidence="6">LacI family DNA-binding transcriptional regulator</fullName>
    </submittedName>
</protein>
<dbReference type="SMART" id="SM00354">
    <property type="entry name" value="HTH_LACI"/>
    <property type="match status" value="1"/>
</dbReference>
<evidence type="ECO:0000256" key="1">
    <source>
        <dbReference type="ARBA" id="ARBA00023015"/>
    </source>
</evidence>
<dbReference type="PANTHER" id="PTHR30146">
    <property type="entry name" value="LACI-RELATED TRANSCRIPTIONAL REPRESSOR"/>
    <property type="match status" value="1"/>
</dbReference>
<dbReference type="InterPro" id="IPR000843">
    <property type="entry name" value="HTH_LacI"/>
</dbReference>
<feature type="domain" description="HTH lacI-type" evidence="5">
    <location>
        <begin position="25"/>
        <end position="79"/>
    </location>
</feature>
<proteinExistence type="predicted"/>
<dbReference type="InterPro" id="IPR046335">
    <property type="entry name" value="LacI/GalR-like_sensor"/>
</dbReference>
<dbReference type="PANTHER" id="PTHR30146:SF109">
    <property type="entry name" value="HTH-TYPE TRANSCRIPTIONAL REGULATOR GALS"/>
    <property type="match status" value="1"/>
</dbReference>
<evidence type="ECO:0000313" key="6">
    <source>
        <dbReference type="EMBL" id="GAA1679376.1"/>
    </source>
</evidence>
<feature type="region of interest" description="Disordered" evidence="4">
    <location>
        <begin position="1"/>
        <end position="24"/>
    </location>
</feature>
<organism evidence="6 7">
    <name type="scientific">Microbacterium lacus</name>
    <dbReference type="NCBI Taxonomy" id="415217"/>
    <lineage>
        <taxon>Bacteria</taxon>
        <taxon>Bacillati</taxon>
        <taxon>Actinomycetota</taxon>
        <taxon>Actinomycetes</taxon>
        <taxon>Micrococcales</taxon>
        <taxon>Microbacteriaceae</taxon>
        <taxon>Microbacterium</taxon>
    </lineage>
</organism>
<dbReference type="InterPro" id="IPR010982">
    <property type="entry name" value="Lambda_DNA-bd_dom_sf"/>
</dbReference>
<dbReference type="PROSITE" id="PS50932">
    <property type="entry name" value="HTH_LACI_2"/>
    <property type="match status" value="1"/>
</dbReference>
<accession>A0ABN2GZF2</accession>
<keyword evidence="1" id="KW-0805">Transcription regulation</keyword>
<evidence type="ECO:0000256" key="3">
    <source>
        <dbReference type="ARBA" id="ARBA00023163"/>
    </source>
</evidence>
<sequence>MSASSLPPTPQSAVRERAASRSKGPRMIDVARLAGVSQQTVSRVVAGATNVAPDIRERVEKAIAQLRYRRNPAASALASSRTMTIGVVSFELSVLGPSVALYGISEEARKHGYSTRLVTLGSLDRETIRAALDSIGPDAVDGIVVLAPLYEALAVLQGLDTDTPIVTFEQGTPPSPTSISIDEVRGARMAVRHLLDLGHETVWHVQGPPGWMASTARARGWADELSAAGRAAPPPIATSDWSAAEGYRVGQQLSRDRSVTAVFAANDPFALGLTKAFDDAGLRVPEDISVVGFDNVKESPFFRPALTTVTLDFEAIGHIAVTRILAMIKGEAEGDIPLIEPALVIRDTTAPPRR</sequence>
<dbReference type="Pfam" id="PF13377">
    <property type="entry name" value="Peripla_BP_3"/>
    <property type="match status" value="1"/>
</dbReference>
<name>A0ABN2GZF2_9MICO</name>
<gene>
    <name evidence="6" type="ORF">GCM10009807_24070</name>
</gene>
<dbReference type="Gene3D" id="1.10.260.40">
    <property type="entry name" value="lambda repressor-like DNA-binding domains"/>
    <property type="match status" value="1"/>
</dbReference>
<keyword evidence="3" id="KW-0804">Transcription</keyword>
<reference evidence="6 7" key="1">
    <citation type="journal article" date="2019" name="Int. J. Syst. Evol. Microbiol.">
        <title>The Global Catalogue of Microorganisms (GCM) 10K type strain sequencing project: providing services to taxonomists for standard genome sequencing and annotation.</title>
        <authorList>
            <consortium name="The Broad Institute Genomics Platform"/>
            <consortium name="The Broad Institute Genome Sequencing Center for Infectious Disease"/>
            <person name="Wu L."/>
            <person name="Ma J."/>
        </authorList>
    </citation>
    <scope>NUCLEOTIDE SEQUENCE [LARGE SCALE GENOMIC DNA]</scope>
    <source>
        <strain evidence="6 7">JCM 15575</strain>
    </source>
</reference>
<evidence type="ECO:0000256" key="4">
    <source>
        <dbReference type="SAM" id="MobiDB-lite"/>
    </source>
</evidence>